<keyword evidence="3" id="KW-1185">Reference proteome</keyword>
<keyword evidence="1" id="KW-0812">Transmembrane</keyword>
<evidence type="ECO:0000256" key="1">
    <source>
        <dbReference type="SAM" id="Phobius"/>
    </source>
</evidence>
<feature type="transmembrane region" description="Helical" evidence="1">
    <location>
        <begin position="200"/>
        <end position="219"/>
    </location>
</feature>
<dbReference type="RefSeq" id="WP_257125079.1">
    <property type="nucleotide sequence ID" value="NZ_CP102173.1"/>
</dbReference>
<dbReference type="PANTHER" id="PTHR35007">
    <property type="entry name" value="INTEGRAL MEMBRANE PROTEIN-RELATED"/>
    <property type="match status" value="1"/>
</dbReference>
<name>A0ABY5MB75_9ACTN</name>
<proteinExistence type="predicted"/>
<dbReference type="EMBL" id="CP102173">
    <property type="protein sequence ID" value="UUP13992.1"/>
    <property type="molecule type" value="Genomic_DNA"/>
</dbReference>
<reference evidence="2 3" key="1">
    <citation type="submission" date="2022-08" db="EMBL/GenBank/DDBJ databases">
        <title>novel species in genus Aeromicrobium.</title>
        <authorList>
            <person name="Ye L."/>
        </authorList>
    </citation>
    <scope>NUCLEOTIDE SEQUENCE [LARGE SCALE GENOMIC DNA]</scope>
    <source>
        <strain evidence="3">zg-Y1379</strain>
    </source>
</reference>
<protein>
    <submittedName>
        <fullName evidence="2">Type II secretion system protein</fullName>
    </submittedName>
</protein>
<sequence>MAAALLTATAVLLRWPSGSWRLRRRLGGRAQIPRGWAMLAATAIAASALPLLPAVSGPRVVLAATAAGVIWFGAGQLGRSRRRDRMARLRSESIELVGLMAAELRAGVLPQRMLTGLAGDFEVVAAAARAAELGGDVPAVLREAATEPGRGLLRDLAGAWQVADRSGAPLATVLDRLEQSARIDREIAREIESGVAPARATGRLMAALPVLGLMLGSGMGGDPVAVLTSTWIGVLCLAAGCALACAGIAWIEHIAASAAQPP</sequence>
<dbReference type="Proteomes" id="UP001316184">
    <property type="component" value="Chromosome"/>
</dbReference>
<feature type="transmembrane region" description="Helical" evidence="1">
    <location>
        <begin position="231"/>
        <end position="251"/>
    </location>
</feature>
<feature type="transmembrane region" description="Helical" evidence="1">
    <location>
        <begin position="60"/>
        <end position="78"/>
    </location>
</feature>
<keyword evidence="1" id="KW-0472">Membrane</keyword>
<dbReference type="PANTHER" id="PTHR35007:SF4">
    <property type="entry name" value="CONSERVED TRANSMEMBRANE PROTEIN-RELATED"/>
    <property type="match status" value="1"/>
</dbReference>
<evidence type="ECO:0000313" key="3">
    <source>
        <dbReference type="Proteomes" id="UP001316184"/>
    </source>
</evidence>
<evidence type="ECO:0000313" key="2">
    <source>
        <dbReference type="EMBL" id="UUP13992.1"/>
    </source>
</evidence>
<gene>
    <name evidence="2" type="ORF">NQV15_01395</name>
</gene>
<keyword evidence="1" id="KW-1133">Transmembrane helix</keyword>
<organism evidence="2 3">
    <name type="scientific">Aeromicrobium wangtongii</name>
    <dbReference type="NCBI Taxonomy" id="2969247"/>
    <lineage>
        <taxon>Bacteria</taxon>
        <taxon>Bacillati</taxon>
        <taxon>Actinomycetota</taxon>
        <taxon>Actinomycetes</taxon>
        <taxon>Propionibacteriales</taxon>
        <taxon>Nocardioidaceae</taxon>
        <taxon>Aeromicrobium</taxon>
    </lineage>
</organism>
<accession>A0ABY5MB75</accession>